<evidence type="ECO:0000256" key="4">
    <source>
        <dbReference type="ARBA" id="ARBA00022827"/>
    </source>
</evidence>
<dbReference type="Pfam" id="PF01565">
    <property type="entry name" value="FAD_binding_4"/>
    <property type="match status" value="1"/>
</dbReference>
<dbReference type="Pfam" id="PF02913">
    <property type="entry name" value="FAD-oxidase_C"/>
    <property type="match status" value="1"/>
</dbReference>
<dbReference type="FunFam" id="1.10.45.10:FF:000001">
    <property type="entry name" value="D-lactate dehydrogenase mitochondrial"/>
    <property type="match status" value="1"/>
</dbReference>
<dbReference type="HOGENOM" id="CLU_017779_4_1_6"/>
<proteinExistence type="inferred from homology"/>
<dbReference type="eggNOG" id="COG0277">
    <property type="taxonomic scope" value="Bacteria"/>
</dbReference>
<gene>
    <name evidence="6" type="ORF">NB231_13456</name>
</gene>
<evidence type="ECO:0000259" key="5">
    <source>
        <dbReference type="PROSITE" id="PS51387"/>
    </source>
</evidence>
<dbReference type="GO" id="GO:0071949">
    <property type="term" value="F:FAD binding"/>
    <property type="evidence" value="ECO:0007669"/>
    <property type="project" value="InterPro"/>
</dbReference>
<dbReference type="InterPro" id="IPR016169">
    <property type="entry name" value="FAD-bd_PCMH_sub2"/>
</dbReference>
<dbReference type="InterPro" id="IPR016164">
    <property type="entry name" value="FAD-linked_Oxase-like_C"/>
</dbReference>
<dbReference type="PANTHER" id="PTHR43716:SF2">
    <property type="entry name" value="BLL6224 PROTEIN"/>
    <property type="match status" value="1"/>
</dbReference>
<feature type="domain" description="FAD-binding PCMH-type" evidence="5">
    <location>
        <begin position="42"/>
        <end position="223"/>
    </location>
</feature>
<dbReference type="Gene3D" id="1.10.45.10">
    <property type="entry name" value="Vanillyl-alcohol Oxidase, Chain A, domain 4"/>
    <property type="match status" value="1"/>
</dbReference>
<dbReference type="RefSeq" id="WP_005003474.1">
    <property type="nucleotide sequence ID" value="NZ_CH672427.1"/>
</dbReference>
<evidence type="ECO:0000313" key="6">
    <source>
        <dbReference type="EMBL" id="EAR21404.1"/>
    </source>
</evidence>
<organism evidence="6 7">
    <name type="scientific">Nitrococcus mobilis Nb-231</name>
    <dbReference type="NCBI Taxonomy" id="314278"/>
    <lineage>
        <taxon>Bacteria</taxon>
        <taxon>Pseudomonadati</taxon>
        <taxon>Pseudomonadota</taxon>
        <taxon>Gammaproteobacteria</taxon>
        <taxon>Chromatiales</taxon>
        <taxon>Ectothiorhodospiraceae</taxon>
        <taxon>Nitrococcus</taxon>
    </lineage>
</organism>
<dbReference type="InterPro" id="IPR036318">
    <property type="entry name" value="FAD-bd_PCMH-like_sf"/>
</dbReference>
<dbReference type="Gene3D" id="3.30.465.10">
    <property type="match status" value="1"/>
</dbReference>
<keyword evidence="4" id="KW-0274">FAD</keyword>
<evidence type="ECO:0000313" key="7">
    <source>
        <dbReference type="Proteomes" id="UP000003374"/>
    </source>
</evidence>
<dbReference type="SUPFAM" id="SSF55103">
    <property type="entry name" value="FAD-linked oxidases, C-terminal domain"/>
    <property type="match status" value="1"/>
</dbReference>
<reference evidence="6 7" key="1">
    <citation type="submission" date="2006-02" db="EMBL/GenBank/DDBJ databases">
        <authorList>
            <person name="Waterbury J."/>
            <person name="Ferriera S."/>
            <person name="Johnson J."/>
            <person name="Kravitz S."/>
            <person name="Halpern A."/>
            <person name="Remington K."/>
            <person name="Beeson K."/>
            <person name="Tran B."/>
            <person name="Rogers Y.-H."/>
            <person name="Friedman R."/>
            <person name="Venter J.C."/>
        </authorList>
    </citation>
    <scope>NUCLEOTIDE SEQUENCE [LARGE SCALE GENOMIC DNA]</scope>
    <source>
        <strain evidence="6 7">Nb-231</strain>
    </source>
</reference>
<dbReference type="InterPro" id="IPR016166">
    <property type="entry name" value="FAD-bd_PCMH"/>
</dbReference>
<accession>A4BSE4</accession>
<evidence type="ECO:0000256" key="1">
    <source>
        <dbReference type="ARBA" id="ARBA00001974"/>
    </source>
</evidence>
<dbReference type="PANTHER" id="PTHR43716">
    <property type="entry name" value="D-2-HYDROXYGLUTARATE DEHYDROGENASE, MITOCHONDRIAL"/>
    <property type="match status" value="1"/>
</dbReference>
<dbReference type="InterPro" id="IPR016167">
    <property type="entry name" value="FAD-bd_PCMH_sub1"/>
</dbReference>
<evidence type="ECO:0000256" key="3">
    <source>
        <dbReference type="ARBA" id="ARBA00022630"/>
    </source>
</evidence>
<dbReference type="OrthoDB" id="9811557at2"/>
<name>A4BSE4_9GAMM</name>
<dbReference type="InterPro" id="IPR016171">
    <property type="entry name" value="Vanillyl_alc_oxidase_C-sub2"/>
</dbReference>
<sequence length="479" mass="52433">MNPQHQTHERLLQRLQQTVGPEGVVCGSARMAPYLEERRGRFKPHAAAVVLPAQTTEVAAVVRACAEAGATIVPQAGNTGLCGGAAPQDADRQILLNLERMNRIREVDRSNFTLTAEAGCVLADVQAAAAAAHRLFPLSYAAEDRCHIGGNLATNAGGMNVLRYGNTRELVLGVEVVLSDGHIWNGLTPLRKDNSGYDLKDLFIGSEGTLGIITAAVLKLYPRPRQRSSAIIGLLEIEHAIALLDRLQTAAGETLVACEIMGRVPVEFALRHIQGCREPFATPYPWYLLLELTSSRWTDELPGLLRETLQQAAENRLVAEWRVAEDHSEAEALWRIRKSIPAAQKYEGGSIKHDISVPLSRIAEFIERASAVLIKRLPGTRPCPFGHIGDGNIHFNLSQPLAMDPEVFLAHWDEFNRIVHDIVVDMGGSFAAEHGVGRLKPPEVARYKSVVEIDLMRRLKAALDPTGILNPGVIIPPRE</sequence>
<comment type="caution">
    <text evidence="6">The sequence shown here is derived from an EMBL/GenBank/DDBJ whole genome shotgun (WGS) entry which is preliminary data.</text>
</comment>
<comment type="similarity">
    <text evidence="2">Belongs to the FAD-binding oxidoreductase/transferase type 4 family.</text>
</comment>
<dbReference type="GO" id="GO:0003824">
    <property type="term" value="F:catalytic activity"/>
    <property type="evidence" value="ECO:0007669"/>
    <property type="project" value="InterPro"/>
</dbReference>
<dbReference type="InterPro" id="IPR006094">
    <property type="entry name" value="Oxid_FAD_bind_N"/>
</dbReference>
<dbReference type="Gene3D" id="3.30.70.2740">
    <property type="match status" value="1"/>
</dbReference>
<dbReference type="AlphaFoldDB" id="A4BSE4"/>
<dbReference type="Gene3D" id="3.30.70.2190">
    <property type="match status" value="1"/>
</dbReference>
<dbReference type="InterPro" id="IPR051264">
    <property type="entry name" value="FAD-oxidored/transferase_4"/>
</dbReference>
<protein>
    <submittedName>
        <fullName evidence="6">FAD/FMN-containing dehydrogenase</fullName>
    </submittedName>
</protein>
<dbReference type="EMBL" id="AAOF01000009">
    <property type="protein sequence ID" value="EAR21404.1"/>
    <property type="molecule type" value="Genomic_DNA"/>
</dbReference>
<dbReference type="GO" id="GO:0022904">
    <property type="term" value="P:respiratory electron transport chain"/>
    <property type="evidence" value="ECO:0007669"/>
    <property type="project" value="TreeGrafter"/>
</dbReference>
<dbReference type="SUPFAM" id="SSF56176">
    <property type="entry name" value="FAD-binding/transporter-associated domain-like"/>
    <property type="match status" value="1"/>
</dbReference>
<keyword evidence="7" id="KW-1185">Reference proteome</keyword>
<dbReference type="STRING" id="314278.NB231_13456"/>
<dbReference type="Proteomes" id="UP000003374">
    <property type="component" value="Unassembled WGS sequence"/>
</dbReference>
<evidence type="ECO:0000256" key="2">
    <source>
        <dbReference type="ARBA" id="ARBA00008000"/>
    </source>
</evidence>
<comment type="cofactor">
    <cofactor evidence="1">
        <name>FAD</name>
        <dbReference type="ChEBI" id="CHEBI:57692"/>
    </cofactor>
</comment>
<keyword evidence="3" id="KW-0285">Flavoprotein</keyword>
<dbReference type="InterPro" id="IPR004113">
    <property type="entry name" value="FAD-bd_oxidored_4_C"/>
</dbReference>
<dbReference type="Gene3D" id="3.30.43.10">
    <property type="entry name" value="Uridine Diphospho-n-acetylenolpyruvylglucosamine Reductase, domain 2"/>
    <property type="match status" value="1"/>
</dbReference>
<dbReference type="PROSITE" id="PS51387">
    <property type="entry name" value="FAD_PCMH"/>
    <property type="match status" value="1"/>
</dbReference>